<dbReference type="AlphaFoldDB" id="A0A1H3IW44"/>
<feature type="transmembrane region" description="Helical" evidence="1">
    <location>
        <begin position="21"/>
        <end position="39"/>
    </location>
</feature>
<accession>A0A1H3IW44</accession>
<feature type="transmembrane region" description="Helical" evidence="1">
    <location>
        <begin position="154"/>
        <end position="177"/>
    </location>
</feature>
<feature type="transmembrane region" description="Helical" evidence="1">
    <location>
        <begin position="232"/>
        <end position="251"/>
    </location>
</feature>
<organism evidence="2 3">
    <name type="scientific">Lachnobacterium bovis DSM 14045</name>
    <dbReference type="NCBI Taxonomy" id="1122142"/>
    <lineage>
        <taxon>Bacteria</taxon>
        <taxon>Bacillati</taxon>
        <taxon>Bacillota</taxon>
        <taxon>Clostridia</taxon>
        <taxon>Lachnospirales</taxon>
        <taxon>Lachnospiraceae</taxon>
        <taxon>Lachnobacterium</taxon>
    </lineage>
</organism>
<feature type="transmembrane region" description="Helical" evidence="1">
    <location>
        <begin position="184"/>
        <end position="203"/>
    </location>
</feature>
<dbReference type="OrthoDB" id="4187110at2"/>
<keyword evidence="3" id="KW-1185">Reference proteome</keyword>
<feature type="transmembrane region" description="Helical" evidence="1">
    <location>
        <begin position="121"/>
        <end position="142"/>
    </location>
</feature>
<dbReference type="RefSeq" id="WP_074717173.1">
    <property type="nucleotide sequence ID" value="NZ_FNPG01000013.1"/>
</dbReference>
<protein>
    <submittedName>
        <fullName evidence="2">ABC-2 type transport system permease protein</fullName>
    </submittedName>
</protein>
<evidence type="ECO:0000313" key="3">
    <source>
        <dbReference type="Proteomes" id="UP000183918"/>
    </source>
</evidence>
<keyword evidence="1" id="KW-0472">Membrane</keyword>
<evidence type="ECO:0000256" key="1">
    <source>
        <dbReference type="SAM" id="Phobius"/>
    </source>
</evidence>
<evidence type="ECO:0000313" key="2">
    <source>
        <dbReference type="EMBL" id="SDY31489.1"/>
    </source>
</evidence>
<keyword evidence="1" id="KW-1133">Transmembrane helix</keyword>
<dbReference type="EMBL" id="FNPG01000013">
    <property type="protein sequence ID" value="SDY31489.1"/>
    <property type="molecule type" value="Genomic_DNA"/>
</dbReference>
<sequence length="257" mass="29152">MKDFLTFLHKEIIELIRTGKGLILLGVFVLLGMMNPFIAKITPYIMKKMSKSLSEAGIITKMTKVTALDSWVQFYKNLPVALIIVVIAMSSLFAHEYEKGTLIPFVTKGVSKLSIFMAKEIIAFLTWTIGYWTCWLVTYFYNEYYWNNSSVTDLMLPAVCWFIFGLWVICIEMMCLATTSSSNVGLIVLIVFVVVIYFCGTFEKIKDYVPTYLTGGVSYVNGQKQLSDMNHVFVVSGISAMLFMIAGVEIFKNKRLP</sequence>
<name>A0A1H3IW44_9FIRM</name>
<proteinExistence type="predicted"/>
<dbReference type="Proteomes" id="UP000183918">
    <property type="component" value="Unassembled WGS sequence"/>
</dbReference>
<reference evidence="2 3" key="1">
    <citation type="submission" date="2016-10" db="EMBL/GenBank/DDBJ databases">
        <authorList>
            <person name="de Groot N.N."/>
        </authorList>
    </citation>
    <scope>NUCLEOTIDE SEQUENCE [LARGE SCALE GENOMIC DNA]</scope>
    <source>
        <strain evidence="2 3">DSM 14045</strain>
    </source>
</reference>
<dbReference type="STRING" id="1122142.SAMN02910414_01259"/>
<keyword evidence="1" id="KW-0812">Transmembrane</keyword>
<gene>
    <name evidence="2" type="ORF">SAMN02910414_01259</name>
</gene>
<feature type="transmembrane region" description="Helical" evidence="1">
    <location>
        <begin position="74"/>
        <end position="94"/>
    </location>
</feature>